<evidence type="ECO:0000256" key="2">
    <source>
        <dbReference type="ARBA" id="ARBA00006966"/>
    </source>
</evidence>
<dbReference type="EMBL" id="JBHSTI010000008">
    <property type="protein sequence ID" value="MFC6239172.1"/>
    <property type="molecule type" value="Genomic_DNA"/>
</dbReference>
<dbReference type="Proteomes" id="UP001596138">
    <property type="component" value="Unassembled WGS sequence"/>
</dbReference>
<evidence type="ECO:0000313" key="5">
    <source>
        <dbReference type="EMBL" id="MFC6239172.1"/>
    </source>
</evidence>
<dbReference type="RefSeq" id="WP_386768008.1">
    <property type="nucleotide sequence ID" value="NZ_JBHSTI010000008.1"/>
</dbReference>
<evidence type="ECO:0000256" key="1">
    <source>
        <dbReference type="ARBA" id="ARBA00001933"/>
    </source>
</evidence>
<dbReference type="InterPro" id="IPR015422">
    <property type="entry name" value="PyrdxlP-dep_Trfase_small"/>
</dbReference>
<dbReference type="Gene3D" id="3.40.640.10">
    <property type="entry name" value="Type I PLP-dependent aspartate aminotransferase-like (Major domain)"/>
    <property type="match status" value="1"/>
</dbReference>
<accession>A0ABW1T4C4</accession>
<comment type="similarity">
    <text evidence="2">Belongs to the threonine aldolase family.</text>
</comment>
<protein>
    <submittedName>
        <fullName evidence="5">Threonine aldolase family protein</fullName>
    </submittedName>
</protein>
<dbReference type="Pfam" id="PF01212">
    <property type="entry name" value="Beta_elim_lyase"/>
    <property type="match status" value="1"/>
</dbReference>
<comment type="cofactor">
    <cofactor evidence="1">
        <name>pyridoxal 5'-phosphate</name>
        <dbReference type="ChEBI" id="CHEBI:597326"/>
    </cofactor>
</comment>
<organism evidence="5 6">
    <name type="scientific">Longivirga aurantiaca</name>
    <dbReference type="NCBI Taxonomy" id="1837743"/>
    <lineage>
        <taxon>Bacteria</taxon>
        <taxon>Bacillati</taxon>
        <taxon>Actinomycetota</taxon>
        <taxon>Actinomycetes</taxon>
        <taxon>Sporichthyales</taxon>
        <taxon>Sporichthyaceae</taxon>
        <taxon>Longivirga</taxon>
    </lineage>
</organism>
<evidence type="ECO:0000259" key="4">
    <source>
        <dbReference type="Pfam" id="PF01212"/>
    </source>
</evidence>
<proteinExistence type="inferred from homology"/>
<dbReference type="InterPro" id="IPR015421">
    <property type="entry name" value="PyrdxlP-dep_Trfase_major"/>
</dbReference>
<name>A0ABW1T4C4_9ACTN</name>
<sequence length="343" mass="36442">MTGASFGSDNHAGAHPDVLAAITEANTGWVPGYGDDPVTHEAERLFRRHFGEQAQMFPVFNGTGANVVSLQAMTRSFEAVVCSEGAHINVDECGAPEKLLGSKLIDVPSVAGKLTVEAVDRAVWGIGDQHHVQARVVSLTESTELGTVYTVAELRALADWAHGRGLLVHVDGARFANAAASLGVSLGDLAGDADIDVLSFGATKNGALGAEAVVVLKPGLADVLPFLRKQSMQLASKMRFVSAQLVALLEGDLWLRNATHANAMATRLSAALDGLDGVRISHPVQVNAVFAVLAREHIESLQSRHTFYVWDENADQVRWMTAWSTTEADVDAFAADVRATVSV</sequence>
<gene>
    <name evidence="5" type="ORF">ACFQGU_14915</name>
</gene>
<dbReference type="InterPro" id="IPR015424">
    <property type="entry name" value="PyrdxlP-dep_Trfase"/>
</dbReference>
<dbReference type="PANTHER" id="PTHR48097:SF5">
    <property type="entry name" value="LOW SPECIFICITY L-THREONINE ALDOLASE"/>
    <property type="match status" value="1"/>
</dbReference>
<comment type="caution">
    <text evidence="5">The sequence shown here is derived from an EMBL/GenBank/DDBJ whole genome shotgun (WGS) entry which is preliminary data.</text>
</comment>
<dbReference type="SUPFAM" id="SSF53383">
    <property type="entry name" value="PLP-dependent transferases"/>
    <property type="match status" value="1"/>
</dbReference>
<reference evidence="6" key="1">
    <citation type="journal article" date="2019" name="Int. J. Syst. Evol. Microbiol.">
        <title>The Global Catalogue of Microorganisms (GCM) 10K type strain sequencing project: providing services to taxonomists for standard genome sequencing and annotation.</title>
        <authorList>
            <consortium name="The Broad Institute Genomics Platform"/>
            <consortium name="The Broad Institute Genome Sequencing Center for Infectious Disease"/>
            <person name="Wu L."/>
            <person name="Ma J."/>
        </authorList>
    </citation>
    <scope>NUCLEOTIDE SEQUENCE [LARGE SCALE GENOMIC DNA]</scope>
    <source>
        <strain evidence="6">CGMCC 4.7317</strain>
    </source>
</reference>
<keyword evidence="3" id="KW-0663">Pyridoxal phosphate</keyword>
<dbReference type="PANTHER" id="PTHR48097">
    <property type="entry name" value="L-THREONINE ALDOLASE-RELATED"/>
    <property type="match status" value="1"/>
</dbReference>
<dbReference type="InterPro" id="IPR001597">
    <property type="entry name" value="ArAA_b-elim_lyase/Thr_aldolase"/>
</dbReference>
<feature type="domain" description="Aromatic amino acid beta-eliminating lyase/threonine aldolase" evidence="4">
    <location>
        <begin position="6"/>
        <end position="294"/>
    </location>
</feature>
<evidence type="ECO:0000256" key="3">
    <source>
        <dbReference type="ARBA" id="ARBA00022898"/>
    </source>
</evidence>
<evidence type="ECO:0000313" key="6">
    <source>
        <dbReference type="Proteomes" id="UP001596138"/>
    </source>
</evidence>
<dbReference type="Gene3D" id="3.90.1150.10">
    <property type="entry name" value="Aspartate Aminotransferase, domain 1"/>
    <property type="match status" value="1"/>
</dbReference>
<keyword evidence="6" id="KW-1185">Reference proteome</keyword>